<dbReference type="Proteomes" id="UP000007947">
    <property type="component" value="Chromosome"/>
</dbReference>
<organism evidence="3 4">
    <name type="scientific">Microlunatus phosphovorus (strain ATCC 700054 / DSM 10555 / JCM 9379 / NBRC 101784 / NCIMB 13414 / VKM Ac-1990 / NM-1)</name>
    <dbReference type="NCBI Taxonomy" id="1032480"/>
    <lineage>
        <taxon>Bacteria</taxon>
        <taxon>Bacillati</taxon>
        <taxon>Actinomycetota</taxon>
        <taxon>Actinomycetes</taxon>
        <taxon>Propionibacteriales</taxon>
        <taxon>Propionibacteriaceae</taxon>
        <taxon>Microlunatus</taxon>
    </lineage>
</organism>
<protein>
    <submittedName>
        <fullName evidence="3">Uncharacterized protein</fullName>
    </submittedName>
</protein>
<evidence type="ECO:0000256" key="2">
    <source>
        <dbReference type="SAM" id="SignalP"/>
    </source>
</evidence>
<proteinExistence type="predicted"/>
<feature type="region of interest" description="Disordered" evidence="1">
    <location>
        <begin position="33"/>
        <end position="115"/>
    </location>
</feature>
<feature type="compositionally biased region" description="Basic residues" evidence="1">
    <location>
        <begin position="61"/>
        <end position="93"/>
    </location>
</feature>
<name>F5XGS6_MICPN</name>
<keyword evidence="4" id="KW-1185">Reference proteome</keyword>
<dbReference type="EMBL" id="AP012204">
    <property type="protein sequence ID" value="BAK35558.1"/>
    <property type="molecule type" value="Genomic_DNA"/>
</dbReference>
<feature type="chain" id="PRO_5003328792" evidence="2">
    <location>
        <begin position="34"/>
        <end position="1108"/>
    </location>
</feature>
<feature type="signal peptide" evidence="2">
    <location>
        <begin position="1"/>
        <end position="33"/>
    </location>
</feature>
<feature type="compositionally biased region" description="Polar residues" evidence="1">
    <location>
        <begin position="41"/>
        <end position="56"/>
    </location>
</feature>
<evidence type="ECO:0000256" key="1">
    <source>
        <dbReference type="SAM" id="MobiDB-lite"/>
    </source>
</evidence>
<evidence type="ECO:0000313" key="3">
    <source>
        <dbReference type="EMBL" id="BAK35558.1"/>
    </source>
</evidence>
<sequence>MTNHGSRAARWRLTVIAVLTAVLLAFTPGTGWADPTAEPSPGQSQQTSAGTDATSETGKSKAGKSKTKPKKATKASKKAAKKTKAKSKKRSKATPKPGPTTKPKVGAQGPQAAGDDLSTVMPHALRDQITGDFLDRGYDQWMRAEGAALNIYDSPSRGSGLLQSVPLDLSTPNGTQWSMWAPYGNFDNQQCATCFQALDNAWHLATILLAYDEADGILWITGTKGTYLGGDPDRYRNILYGVAPDGSCASESCAGIVIDLPAEWQDANGIYFRAVGATALEATNVNGIATVAVGLSDYGVQVYQPGPVENPAWALAGSYTSMGINGMDQTPTTAMALDQSGLLVMGISNYGNDGYFAQITNGTHGTTITDLGRWTKQGATDSNGGTWINPISAAIGQRPDGSKVAVFGLTDGKLYVTTTTPPPNTGSNAVTLVATSPSLGGGITAITPLPRLDGTGTTDYATAVQGANIGVGTGLFLTDPGGSGATLLRQPIGIDANNNELYALPCWCDFQTWFPGYKQGRFTIQNTLSEPISVQLQTSEDSEQGCWFAPAWPETFDQDASAEFPTSSAVTVAAGQTTGLYTMGAYTSGPDAGCSGVAASTGSPSEDPSAAWRAYLVITPVNRPAETRMVNLHLNPDGWTVDVSDQQGGSLTVTPTNINSTLQGQVPIFGAWQLAVSDPGAPTATGTAPTLTGYQLTPTGTAAAPTVYRLDVGPTTWTVPGLSSSGANKRAQALLPPLQIQGRTGSTAAWVNVGQLIPPGALNVSGSTLTVPGASFYWENVQGGPTYTQFQVLTGGADGLTSPTVDLTTLAFCYTGVKPGGPCQTTVPSITGLGFSGSSSSSPKVVANGLDQALLSPTLTPRSGTITSNDDAYNKIFYRQSSSTGPLVTNLYRQDVTCSDCYSGFVGVQPSAGAYLNTGGSYGAKRGLRDAGTPADYVSTTGSGSQSPTIAGMIRLSGTSSNTMTITGYTLAIGAATSSDLTDGFQLSGCAGEGNSSGTCTIAPTSTARAALYAVGGPYVNTATDTGLRIGALFSNQAQNAVEDLPLTWQNTAPKLDQPAALTGINSNYLWKLLSAKALHTAHGDTWVITHGTLVSQTMCVNSSCNSS</sequence>
<reference evidence="3 4" key="1">
    <citation type="submission" date="2011-05" db="EMBL/GenBank/DDBJ databases">
        <title>Whole genome sequence of Microlunatus phosphovorus NM-1.</title>
        <authorList>
            <person name="Hosoyama A."/>
            <person name="Sasaki K."/>
            <person name="Harada T."/>
            <person name="Igarashi R."/>
            <person name="Kawakoshi A."/>
            <person name="Sasagawa M."/>
            <person name="Fukada J."/>
            <person name="Nakamura S."/>
            <person name="Katano Y."/>
            <person name="Hanada S."/>
            <person name="Kamagata Y."/>
            <person name="Nakamura N."/>
            <person name="Yamazaki S."/>
            <person name="Fujita N."/>
        </authorList>
    </citation>
    <scope>NUCLEOTIDE SEQUENCE [LARGE SCALE GENOMIC DNA]</scope>
    <source>
        <strain evidence="4">ATCC 700054 / DSM 10555 / JCM 9379 / NBRC 101784 / NCIMB 13414 / VKM Ac-1990 / NM-1</strain>
    </source>
</reference>
<dbReference type="HOGENOM" id="CLU_282107_0_0_11"/>
<keyword evidence="2" id="KW-0732">Signal</keyword>
<dbReference type="RefSeq" id="WP_013863427.1">
    <property type="nucleotide sequence ID" value="NC_015635.1"/>
</dbReference>
<gene>
    <name evidence="3" type="ordered locus">MLP_25440</name>
</gene>
<evidence type="ECO:0000313" key="4">
    <source>
        <dbReference type="Proteomes" id="UP000007947"/>
    </source>
</evidence>
<dbReference type="KEGG" id="mph:MLP_25440"/>
<accession>F5XGS6</accession>
<dbReference type="STRING" id="1032480.MLP_25440"/>
<dbReference type="AlphaFoldDB" id="F5XGS6"/>